<keyword evidence="6" id="KW-1185">Reference proteome</keyword>
<dbReference type="InterPro" id="IPR036388">
    <property type="entry name" value="WH-like_DNA-bd_sf"/>
</dbReference>
<evidence type="ECO:0000256" key="3">
    <source>
        <dbReference type="ARBA" id="ARBA00023163"/>
    </source>
</evidence>
<dbReference type="SUPFAM" id="SSF46785">
    <property type="entry name" value="Winged helix' DNA-binding domain"/>
    <property type="match status" value="1"/>
</dbReference>
<dbReference type="Pfam" id="PF12840">
    <property type="entry name" value="HTH_20"/>
    <property type="match status" value="1"/>
</dbReference>
<proteinExistence type="predicted"/>
<dbReference type="Gene3D" id="1.10.10.10">
    <property type="entry name" value="Winged helix-like DNA-binding domain superfamily/Winged helix DNA-binding domain"/>
    <property type="match status" value="1"/>
</dbReference>
<dbReference type="EMBL" id="CP061169">
    <property type="protein sequence ID" value="QPZ40229.1"/>
    <property type="molecule type" value="Genomic_DNA"/>
</dbReference>
<dbReference type="InterPro" id="IPR011991">
    <property type="entry name" value="ArsR-like_HTH"/>
</dbReference>
<dbReference type="PANTHER" id="PTHR43132:SF2">
    <property type="entry name" value="ARSENICAL RESISTANCE OPERON REPRESSOR ARSR-RELATED"/>
    <property type="match status" value="1"/>
</dbReference>
<evidence type="ECO:0000256" key="2">
    <source>
        <dbReference type="ARBA" id="ARBA00023125"/>
    </source>
</evidence>
<evidence type="ECO:0000256" key="1">
    <source>
        <dbReference type="ARBA" id="ARBA00023015"/>
    </source>
</evidence>
<evidence type="ECO:0000313" key="6">
    <source>
        <dbReference type="Proteomes" id="UP000662814"/>
    </source>
</evidence>
<dbReference type="InterPro" id="IPR036390">
    <property type="entry name" value="WH_DNA-bd_sf"/>
</dbReference>
<dbReference type="CDD" id="cd00090">
    <property type="entry name" value="HTH_ARSR"/>
    <property type="match status" value="1"/>
</dbReference>
<reference evidence="5 6" key="1">
    <citation type="submission" date="2020-12" db="EMBL/GenBank/DDBJ databases">
        <title>Microbacterium sp. HY060.</title>
        <authorList>
            <person name="Zhou J."/>
        </authorList>
    </citation>
    <scope>NUCLEOTIDE SEQUENCE [LARGE SCALE GENOMIC DNA]</scope>
    <source>
        <strain evidence="5 6">HY60</strain>
    </source>
</reference>
<evidence type="ECO:0000259" key="4">
    <source>
        <dbReference type="SMART" id="SM00418"/>
    </source>
</evidence>
<sequence>MTDAMLKALTHPLRRRIMRLLAQRMHARAADLAGELDVAPNSVSFHLRSLADAGLIEEAPERARDRRDRVWTPVKGSLNVGTPEHPVADEILGDALMRAMVEDHYELVRRASSTWMDFISGRDDSLTSNFMHMNVPMDHETARVFFRTISQMAADAADRFHPDDPGVHVWEIDVIAADDTV</sequence>
<dbReference type="Proteomes" id="UP000662814">
    <property type="component" value="Chromosome"/>
</dbReference>
<keyword evidence="2" id="KW-0238">DNA-binding</keyword>
<dbReference type="InterPro" id="IPR001845">
    <property type="entry name" value="HTH_ArsR_DNA-bd_dom"/>
</dbReference>
<name>A0ABX6YN59_9MICO</name>
<accession>A0ABX6YN59</accession>
<keyword evidence="3" id="KW-0804">Transcription</keyword>
<dbReference type="SMART" id="SM00418">
    <property type="entry name" value="HTH_ARSR"/>
    <property type="match status" value="1"/>
</dbReference>
<protein>
    <submittedName>
        <fullName evidence="5">Helix-turn-helix transcriptional regulator</fullName>
    </submittedName>
</protein>
<evidence type="ECO:0000313" key="5">
    <source>
        <dbReference type="EMBL" id="QPZ40229.1"/>
    </source>
</evidence>
<gene>
    <name evidence="5" type="ORF">HCR76_06980</name>
</gene>
<keyword evidence="1" id="KW-0805">Transcription regulation</keyword>
<feature type="domain" description="HTH arsR-type" evidence="4">
    <location>
        <begin position="4"/>
        <end position="97"/>
    </location>
</feature>
<organism evidence="5 6">
    <name type="scientific">Paramicrobacterium chengjingii</name>
    <dbReference type="NCBI Taxonomy" id="2769067"/>
    <lineage>
        <taxon>Bacteria</taxon>
        <taxon>Bacillati</taxon>
        <taxon>Actinomycetota</taxon>
        <taxon>Actinomycetes</taxon>
        <taxon>Micrococcales</taxon>
        <taxon>Microbacteriaceae</taxon>
        <taxon>Paramicrobacterium</taxon>
    </lineage>
</organism>
<dbReference type="InterPro" id="IPR051011">
    <property type="entry name" value="Metal_resp_trans_reg"/>
</dbReference>
<dbReference type="PANTHER" id="PTHR43132">
    <property type="entry name" value="ARSENICAL RESISTANCE OPERON REPRESSOR ARSR-RELATED"/>
    <property type="match status" value="1"/>
</dbReference>